<dbReference type="InterPro" id="IPR054722">
    <property type="entry name" value="PolX-like_BBD"/>
</dbReference>
<dbReference type="AlphaFoldDB" id="A0A2P5AG26"/>
<gene>
    <name evidence="2" type="ORF">PanWU01x14_335850</name>
</gene>
<proteinExistence type="predicted"/>
<feature type="non-terminal residue" evidence="2">
    <location>
        <position position="1"/>
    </location>
</feature>
<protein>
    <recommendedName>
        <fullName evidence="1">Retrovirus-related Pol polyprotein from transposon TNT 1-94-like beta-barrel domain-containing protein</fullName>
    </recommendedName>
</protein>
<dbReference type="OrthoDB" id="1736601at2759"/>
<organism evidence="2 3">
    <name type="scientific">Parasponia andersonii</name>
    <name type="common">Sponia andersonii</name>
    <dbReference type="NCBI Taxonomy" id="3476"/>
    <lineage>
        <taxon>Eukaryota</taxon>
        <taxon>Viridiplantae</taxon>
        <taxon>Streptophyta</taxon>
        <taxon>Embryophyta</taxon>
        <taxon>Tracheophyta</taxon>
        <taxon>Spermatophyta</taxon>
        <taxon>Magnoliopsida</taxon>
        <taxon>eudicotyledons</taxon>
        <taxon>Gunneridae</taxon>
        <taxon>Pentapetalae</taxon>
        <taxon>rosids</taxon>
        <taxon>fabids</taxon>
        <taxon>Rosales</taxon>
        <taxon>Cannabaceae</taxon>
        <taxon>Parasponia</taxon>
    </lineage>
</organism>
<keyword evidence="3" id="KW-1185">Reference proteome</keyword>
<name>A0A2P5AG26_PARAD</name>
<comment type="caution">
    <text evidence="2">The sequence shown here is derived from an EMBL/GenBank/DDBJ whole genome shotgun (WGS) entry which is preliminary data.</text>
</comment>
<evidence type="ECO:0000313" key="2">
    <source>
        <dbReference type="EMBL" id="PON35496.1"/>
    </source>
</evidence>
<feature type="domain" description="Retrovirus-related Pol polyprotein from transposon TNT 1-94-like beta-barrel" evidence="1">
    <location>
        <begin position="39"/>
        <end position="86"/>
    </location>
</feature>
<sequence>NQKEKRTKNTSEANVAEDDISDGELLVVSDGDSNPCDDWILNSGCTFHMCPNRDWFSTYETVAKCAVLMGNNMPCKVLVLEQSKLRCLMELSGLSVVWDMFQI</sequence>
<dbReference type="Pfam" id="PF22936">
    <property type="entry name" value="Pol_BBD"/>
    <property type="match status" value="1"/>
</dbReference>
<dbReference type="EMBL" id="JXTB01000610">
    <property type="protein sequence ID" value="PON35496.1"/>
    <property type="molecule type" value="Genomic_DNA"/>
</dbReference>
<evidence type="ECO:0000313" key="3">
    <source>
        <dbReference type="Proteomes" id="UP000237105"/>
    </source>
</evidence>
<reference evidence="3" key="1">
    <citation type="submission" date="2016-06" db="EMBL/GenBank/DDBJ databases">
        <title>Parallel loss of symbiosis genes in relatives of nitrogen-fixing non-legume Parasponia.</title>
        <authorList>
            <person name="Van Velzen R."/>
            <person name="Holmer R."/>
            <person name="Bu F."/>
            <person name="Rutten L."/>
            <person name="Van Zeijl A."/>
            <person name="Liu W."/>
            <person name="Santuari L."/>
            <person name="Cao Q."/>
            <person name="Sharma T."/>
            <person name="Shen D."/>
            <person name="Roswanjaya Y."/>
            <person name="Wardhani T."/>
            <person name="Kalhor M.S."/>
            <person name="Jansen J."/>
            <person name="Van den Hoogen J."/>
            <person name="Gungor B."/>
            <person name="Hartog M."/>
            <person name="Hontelez J."/>
            <person name="Verver J."/>
            <person name="Yang W.-C."/>
            <person name="Schijlen E."/>
            <person name="Repin R."/>
            <person name="Schilthuizen M."/>
            <person name="Schranz E."/>
            <person name="Heidstra R."/>
            <person name="Miyata K."/>
            <person name="Fedorova E."/>
            <person name="Kohlen W."/>
            <person name="Bisseling T."/>
            <person name="Smit S."/>
            <person name="Geurts R."/>
        </authorList>
    </citation>
    <scope>NUCLEOTIDE SEQUENCE [LARGE SCALE GENOMIC DNA]</scope>
    <source>
        <strain evidence="3">cv. WU1-14</strain>
    </source>
</reference>
<evidence type="ECO:0000259" key="1">
    <source>
        <dbReference type="Pfam" id="PF22936"/>
    </source>
</evidence>
<accession>A0A2P5AG26</accession>
<dbReference type="Proteomes" id="UP000237105">
    <property type="component" value="Unassembled WGS sequence"/>
</dbReference>